<dbReference type="GO" id="GO:0003676">
    <property type="term" value="F:nucleic acid binding"/>
    <property type="evidence" value="ECO:0007669"/>
    <property type="project" value="InterPro"/>
</dbReference>
<evidence type="ECO:0000259" key="2">
    <source>
        <dbReference type="PROSITE" id="PS50013"/>
    </source>
</evidence>
<dbReference type="EMBL" id="DAKRPA010000330">
    <property type="protein sequence ID" value="DAZ93266.1"/>
    <property type="molecule type" value="Genomic_DNA"/>
</dbReference>
<keyword evidence="1" id="KW-0175">Coiled coil</keyword>
<dbReference type="InterPro" id="IPR016197">
    <property type="entry name" value="Chromo-like_dom_sf"/>
</dbReference>
<dbReference type="PANTHER" id="PTHR45835:SF99">
    <property type="entry name" value="CHROMO DOMAIN-CONTAINING PROTEIN-RELATED"/>
    <property type="match status" value="1"/>
</dbReference>
<proteinExistence type="predicted"/>
<feature type="coiled-coil region" evidence="1">
    <location>
        <begin position="101"/>
        <end position="128"/>
    </location>
</feature>
<dbReference type="Pfam" id="PF00385">
    <property type="entry name" value="Chromo"/>
    <property type="match status" value="1"/>
</dbReference>
<evidence type="ECO:0000313" key="4">
    <source>
        <dbReference type="Proteomes" id="UP001146120"/>
    </source>
</evidence>
<protein>
    <recommendedName>
        <fullName evidence="2">Chromo domain-containing protein</fullName>
    </recommendedName>
</protein>
<reference evidence="3" key="1">
    <citation type="submission" date="2022-11" db="EMBL/GenBank/DDBJ databases">
        <authorList>
            <person name="Morgan W.R."/>
            <person name="Tartar A."/>
        </authorList>
    </citation>
    <scope>NUCLEOTIDE SEQUENCE</scope>
    <source>
        <strain evidence="3">ARSEF 373</strain>
    </source>
</reference>
<dbReference type="CDD" id="cd00024">
    <property type="entry name" value="CD_CSD"/>
    <property type="match status" value="1"/>
</dbReference>
<sequence>MVIVDRLTKRLKLITTKTTATAEETAELFMKHYVKDHGLPKWTDGANNRFIEDYLRTIVNPSQDNWQEHLHLAEFAYNRRVHSSVSDPEFGNLAKSAQDFLVRQQTLLKSAQDAMSEAQERMKSYYDRNRQIQVFSIGEEVLLGLKIHPVFHTSLLKPYLHDDKRQQKPSKVMLKDGSEGQLVKAIIGHRRRKKKSQYLVWWLGETKDEATWEPQKEVVSRIQIT</sequence>
<dbReference type="InterPro" id="IPR012337">
    <property type="entry name" value="RNaseH-like_sf"/>
</dbReference>
<comment type="caution">
    <text evidence="3">The sequence shown here is derived from an EMBL/GenBank/DDBJ whole genome shotgun (WGS) entry which is preliminary data.</text>
</comment>
<dbReference type="InterPro" id="IPR036397">
    <property type="entry name" value="RNaseH_sf"/>
</dbReference>
<feature type="domain" description="Chromo" evidence="2">
    <location>
        <begin position="181"/>
        <end position="225"/>
    </location>
</feature>
<keyword evidence="4" id="KW-1185">Reference proteome</keyword>
<gene>
    <name evidence="3" type="ORF">N0F65_003671</name>
</gene>
<dbReference type="Gene3D" id="3.30.420.10">
    <property type="entry name" value="Ribonuclease H-like superfamily/Ribonuclease H"/>
    <property type="match status" value="1"/>
</dbReference>
<dbReference type="PROSITE" id="PS50013">
    <property type="entry name" value="CHROMO_2"/>
    <property type="match status" value="1"/>
</dbReference>
<dbReference type="Gene3D" id="2.40.50.40">
    <property type="match status" value="1"/>
</dbReference>
<evidence type="ECO:0000313" key="3">
    <source>
        <dbReference type="EMBL" id="DAZ93266.1"/>
    </source>
</evidence>
<accession>A0AAV2YH16</accession>
<dbReference type="SUPFAM" id="SSF54160">
    <property type="entry name" value="Chromo domain-like"/>
    <property type="match status" value="1"/>
</dbReference>
<dbReference type="InterPro" id="IPR000953">
    <property type="entry name" value="Chromo/chromo_shadow_dom"/>
</dbReference>
<dbReference type="PANTHER" id="PTHR45835">
    <property type="entry name" value="YALI0A06105P"/>
    <property type="match status" value="1"/>
</dbReference>
<reference evidence="3" key="2">
    <citation type="journal article" date="2023" name="Microbiol Resour">
        <title>Decontamination and Annotation of the Draft Genome Sequence of the Oomycete Lagenidium giganteum ARSEF 373.</title>
        <authorList>
            <person name="Morgan W.R."/>
            <person name="Tartar A."/>
        </authorList>
    </citation>
    <scope>NUCLEOTIDE SEQUENCE</scope>
    <source>
        <strain evidence="3">ARSEF 373</strain>
    </source>
</reference>
<dbReference type="SUPFAM" id="SSF53098">
    <property type="entry name" value="Ribonuclease H-like"/>
    <property type="match status" value="1"/>
</dbReference>
<evidence type="ECO:0000256" key="1">
    <source>
        <dbReference type="SAM" id="Coils"/>
    </source>
</evidence>
<dbReference type="InterPro" id="IPR023780">
    <property type="entry name" value="Chromo_domain"/>
</dbReference>
<dbReference type="AlphaFoldDB" id="A0AAV2YH16"/>
<name>A0AAV2YH16_9STRA</name>
<organism evidence="3 4">
    <name type="scientific">Lagenidium giganteum</name>
    <dbReference type="NCBI Taxonomy" id="4803"/>
    <lineage>
        <taxon>Eukaryota</taxon>
        <taxon>Sar</taxon>
        <taxon>Stramenopiles</taxon>
        <taxon>Oomycota</taxon>
        <taxon>Peronosporomycetes</taxon>
        <taxon>Pythiales</taxon>
        <taxon>Pythiaceae</taxon>
    </lineage>
</organism>
<dbReference type="Proteomes" id="UP001146120">
    <property type="component" value="Unassembled WGS sequence"/>
</dbReference>